<dbReference type="OrthoDB" id="105108at2759"/>
<protein>
    <submittedName>
        <fullName evidence="2">Uncharacterized protein</fullName>
    </submittedName>
</protein>
<sequence>MPLTLLLLRSGSAKTSRQSSLARMIRQCWAQKQICRCKHPFQRARNKTLLTEVLATPPFAVSRSSDSGMEGIAMRVNQNLKMSFSFRACRGRTSLLLRKYTVRKKRNEGASGRSEVHTDDDGVLEQLQKLKDAASTSTELNKIDAESKTQILETAGQKLMQAAEERVSKRIDTTDEKSAKPKRRRLSTLLESEQEEAIERRKIEEQMVELQREELQLRRDELEQQHQHDLLREQMQRHATQIESILKLLAVAITKQSA</sequence>
<evidence type="ECO:0000256" key="1">
    <source>
        <dbReference type="SAM" id="Coils"/>
    </source>
</evidence>
<evidence type="ECO:0000313" key="2">
    <source>
        <dbReference type="EMBL" id="ETL82269.1"/>
    </source>
</evidence>
<reference evidence="2" key="1">
    <citation type="submission" date="2013-11" db="EMBL/GenBank/DDBJ databases">
        <title>The Genome Sequence of Phytophthora parasitica CHvinca01.</title>
        <authorList>
            <consortium name="The Broad Institute Genomics Platform"/>
            <person name="Russ C."/>
            <person name="Tyler B."/>
            <person name="Panabieres F."/>
            <person name="Shan W."/>
            <person name="Tripathy S."/>
            <person name="Grunwald N."/>
            <person name="Machado M."/>
            <person name="Johnson C.S."/>
            <person name="Arredondo F."/>
            <person name="Hong C."/>
            <person name="Coffey M."/>
            <person name="Young S.K."/>
            <person name="Zeng Q."/>
            <person name="Gargeya S."/>
            <person name="Fitzgerald M."/>
            <person name="Abouelleil A."/>
            <person name="Alvarado L."/>
            <person name="Chapman S.B."/>
            <person name="Gainer-Dewar J."/>
            <person name="Goldberg J."/>
            <person name="Griggs A."/>
            <person name="Gujja S."/>
            <person name="Hansen M."/>
            <person name="Howarth C."/>
            <person name="Imamovic A."/>
            <person name="Ireland A."/>
            <person name="Larimer J."/>
            <person name="McCowan C."/>
            <person name="Murphy C."/>
            <person name="Pearson M."/>
            <person name="Poon T.W."/>
            <person name="Priest M."/>
            <person name="Roberts A."/>
            <person name="Saif S."/>
            <person name="Shea T."/>
            <person name="Sykes S."/>
            <person name="Wortman J."/>
            <person name="Nusbaum C."/>
            <person name="Birren B."/>
        </authorList>
    </citation>
    <scope>NUCLEOTIDE SEQUENCE [LARGE SCALE GENOMIC DNA]</scope>
    <source>
        <strain evidence="2">CHvinca01</strain>
    </source>
</reference>
<dbReference type="EMBL" id="KI682295">
    <property type="protein sequence ID" value="ETL82269.1"/>
    <property type="molecule type" value="Genomic_DNA"/>
</dbReference>
<dbReference type="Proteomes" id="UP000054423">
    <property type="component" value="Unassembled WGS sequence"/>
</dbReference>
<feature type="coiled-coil region" evidence="1">
    <location>
        <begin position="193"/>
        <end position="232"/>
    </location>
</feature>
<organism evidence="2">
    <name type="scientific">Phytophthora nicotianae</name>
    <name type="common">Potato buckeye rot agent</name>
    <name type="synonym">Phytophthora parasitica</name>
    <dbReference type="NCBI Taxonomy" id="4792"/>
    <lineage>
        <taxon>Eukaryota</taxon>
        <taxon>Sar</taxon>
        <taxon>Stramenopiles</taxon>
        <taxon>Oomycota</taxon>
        <taxon>Peronosporomycetes</taxon>
        <taxon>Peronosporales</taxon>
        <taxon>Peronosporaceae</taxon>
        <taxon>Phytophthora</taxon>
    </lineage>
</organism>
<gene>
    <name evidence="2" type="ORF">L917_17552</name>
</gene>
<accession>W2KCH0</accession>
<dbReference type="AlphaFoldDB" id="W2KCH0"/>
<dbReference type="VEuPathDB" id="FungiDB:PPTG_07951"/>
<keyword evidence="1" id="KW-0175">Coiled coil</keyword>
<name>W2KCH0_PHYNI</name>
<proteinExistence type="predicted"/>